<dbReference type="Gene3D" id="3.40.366.10">
    <property type="entry name" value="Malonyl-Coenzyme A Acyl Carrier Protein, domain 2"/>
    <property type="match status" value="1"/>
</dbReference>
<evidence type="ECO:0000256" key="3">
    <source>
        <dbReference type="ARBA" id="ARBA00022553"/>
    </source>
</evidence>
<dbReference type="InterPro" id="IPR020807">
    <property type="entry name" value="PKS_DH"/>
</dbReference>
<evidence type="ECO:0000256" key="2">
    <source>
        <dbReference type="ARBA" id="ARBA00022450"/>
    </source>
</evidence>
<evidence type="ECO:0000256" key="5">
    <source>
        <dbReference type="ARBA" id="ARBA00023268"/>
    </source>
</evidence>
<evidence type="ECO:0000256" key="4">
    <source>
        <dbReference type="ARBA" id="ARBA00022679"/>
    </source>
</evidence>
<dbReference type="Gene3D" id="3.30.70.3290">
    <property type="match status" value="1"/>
</dbReference>
<proteinExistence type="predicted"/>
<dbReference type="InterPro" id="IPR050091">
    <property type="entry name" value="PKS_NRPS_Biosynth_Enz"/>
</dbReference>
<evidence type="ECO:0000259" key="7">
    <source>
        <dbReference type="SMART" id="SM00826"/>
    </source>
</evidence>
<dbReference type="FunFam" id="3.40.366.10:FF:000002">
    <property type="entry name" value="Probable polyketide synthase 2"/>
    <property type="match status" value="1"/>
</dbReference>
<accession>A0A345XZ90</accession>
<keyword evidence="6 9" id="KW-0012">Acyltransferase</keyword>
<dbReference type="InterPro" id="IPR016035">
    <property type="entry name" value="Acyl_Trfase/lysoPLipase"/>
</dbReference>
<dbReference type="Gene3D" id="3.10.129.110">
    <property type="entry name" value="Polyketide synthase dehydratase"/>
    <property type="match status" value="1"/>
</dbReference>
<dbReference type="RefSeq" id="WP_208884227.1">
    <property type="nucleotide sequence ID" value="NZ_CP031320.1"/>
</dbReference>
<keyword evidence="5" id="KW-0511">Multifunctional enzyme</keyword>
<reference evidence="9 10" key="1">
    <citation type="submission" date="2018-07" db="EMBL/GenBank/DDBJ databases">
        <title>Draft genome of the type strain Streptomyces armeniacus ATCC 15676.</title>
        <authorList>
            <person name="Labana P."/>
            <person name="Gosse J.T."/>
            <person name="Boddy C.N."/>
        </authorList>
    </citation>
    <scope>NUCLEOTIDE SEQUENCE [LARGE SCALE GENOMIC DNA]</scope>
    <source>
        <strain evidence="9 10">ATCC 15676</strain>
    </source>
</reference>
<dbReference type="PANTHER" id="PTHR43775:SF51">
    <property type="entry name" value="INACTIVE PHENOLPHTHIOCEROL SYNTHESIS POLYKETIDE SYNTHASE TYPE I PKS1-RELATED"/>
    <property type="match status" value="1"/>
</dbReference>
<dbReference type="InterPro" id="IPR001227">
    <property type="entry name" value="Ac_transferase_dom_sf"/>
</dbReference>
<dbReference type="SUPFAM" id="SSF55048">
    <property type="entry name" value="Probable ACP-binding domain of malonyl-CoA ACP transacylase"/>
    <property type="match status" value="1"/>
</dbReference>
<evidence type="ECO:0000256" key="1">
    <source>
        <dbReference type="ARBA" id="ARBA00004792"/>
    </source>
</evidence>
<dbReference type="SMART" id="SM00827">
    <property type="entry name" value="PKS_AT"/>
    <property type="match status" value="1"/>
</dbReference>
<keyword evidence="4 9" id="KW-0808">Transferase</keyword>
<dbReference type="Pfam" id="PF21089">
    <property type="entry name" value="PKS_DH_N"/>
    <property type="match status" value="1"/>
</dbReference>
<dbReference type="EMBL" id="CP031320">
    <property type="protein sequence ID" value="AXK36956.1"/>
    <property type="molecule type" value="Genomic_DNA"/>
</dbReference>
<gene>
    <name evidence="9" type="ORF">DVA86_35070</name>
</gene>
<evidence type="ECO:0000259" key="8">
    <source>
        <dbReference type="SMART" id="SM00827"/>
    </source>
</evidence>
<organism evidence="9 10">
    <name type="scientific">Streptomyces armeniacus</name>
    <dbReference type="NCBI Taxonomy" id="83291"/>
    <lineage>
        <taxon>Bacteria</taxon>
        <taxon>Bacillati</taxon>
        <taxon>Actinomycetota</taxon>
        <taxon>Actinomycetes</taxon>
        <taxon>Kitasatosporales</taxon>
        <taxon>Streptomycetaceae</taxon>
        <taxon>Streptomyces</taxon>
    </lineage>
</organism>
<sequence>MARELLTSSQVFAQHLHACADALAPHTDWSLIDVLTHPEEHAETLERVEVIQPVLFAVMVSLARLWQHHGIQPDAVIGHSQGEIAAAHIAGALTLNDAAKTVALRSRALVALAGTGTMASIPLPATGVDLTAFGERITIAAHNGPSSTVIAGETAAVEEYVTTCRTDGIRARTIPVDYASHSPHVEPIREHILTELADLTPTTSTVPFYSTVTGALHQTDRLNADYWYTNLRSTVRFHDTLTALNADGHQVFIETSPHPVLTTAIQDALEELDTQATITGTLRRDHHSPTQFLTALTTTWTTTHDTTPNWAALYPHQPTRPVELPTYPFQHQPYWLAAPAASNVGTAGLDDAGHPLLGASAELPDGGHLFTGRLALDTHPWLADHAVLDTVILPGTAYVELALHAAHHTGCVLVGEVVVLFFTWSCNYRPYHRCLRRQRQKCISDRFWPPQHPIVSASPKSPNDSGIPAERWGTRARPWWHAGKRNA</sequence>
<dbReference type="InterPro" id="IPR042104">
    <property type="entry name" value="PKS_dehydratase_sf"/>
</dbReference>
<dbReference type="InterPro" id="IPR014043">
    <property type="entry name" value="Acyl_transferase_dom"/>
</dbReference>
<dbReference type="Proteomes" id="UP000254425">
    <property type="component" value="Chromosome"/>
</dbReference>
<protein>
    <submittedName>
        <fullName evidence="9">Acyltransferase domain-containing protein</fullName>
    </submittedName>
</protein>
<dbReference type="PANTHER" id="PTHR43775">
    <property type="entry name" value="FATTY ACID SYNTHASE"/>
    <property type="match status" value="1"/>
</dbReference>
<dbReference type="KEGG" id="sarm:DVA86_35070"/>
<dbReference type="AlphaFoldDB" id="A0A345XZ90"/>
<keyword evidence="10" id="KW-1185">Reference proteome</keyword>
<dbReference type="GO" id="GO:0004312">
    <property type="term" value="F:fatty acid synthase activity"/>
    <property type="evidence" value="ECO:0007669"/>
    <property type="project" value="TreeGrafter"/>
</dbReference>
<name>A0A345XZ90_9ACTN</name>
<feature type="domain" description="Polyketide/metazoan fatty acid synthase-like dehydratase" evidence="7">
    <location>
        <begin position="354"/>
        <end position="467"/>
    </location>
</feature>
<dbReference type="SUPFAM" id="SSF52151">
    <property type="entry name" value="FabD/lysophospholipase-like"/>
    <property type="match status" value="1"/>
</dbReference>
<evidence type="ECO:0000313" key="9">
    <source>
        <dbReference type="EMBL" id="AXK36956.1"/>
    </source>
</evidence>
<keyword evidence="2" id="KW-0596">Phosphopantetheine</keyword>
<dbReference type="InterPro" id="IPR016036">
    <property type="entry name" value="Malonyl_transacylase_ACP-bd"/>
</dbReference>
<comment type="pathway">
    <text evidence="1">Antibiotic biosynthesis.</text>
</comment>
<evidence type="ECO:0000313" key="10">
    <source>
        <dbReference type="Proteomes" id="UP000254425"/>
    </source>
</evidence>
<evidence type="ECO:0000256" key="6">
    <source>
        <dbReference type="ARBA" id="ARBA00023315"/>
    </source>
</evidence>
<dbReference type="SMART" id="SM00826">
    <property type="entry name" value="PKS_DH"/>
    <property type="match status" value="1"/>
</dbReference>
<dbReference type="GO" id="GO:0006633">
    <property type="term" value="P:fatty acid biosynthetic process"/>
    <property type="evidence" value="ECO:0007669"/>
    <property type="project" value="TreeGrafter"/>
</dbReference>
<dbReference type="InterPro" id="IPR049552">
    <property type="entry name" value="PKS_DH_N"/>
</dbReference>
<feature type="domain" description="Malonyl-CoA:ACP transacylase (MAT)" evidence="8">
    <location>
        <begin position="1"/>
        <end position="286"/>
    </location>
</feature>
<dbReference type="Pfam" id="PF00698">
    <property type="entry name" value="Acyl_transf_1"/>
    <property type="match status" value="1"/>
</dbReference>
<keyword evidence="3" id="KW-0597">Phosphoprotein</keyword>